<feature type="domain" description="Fibronectin type-III" evidence="7">
    <location>
        <begin position="621"/>
        <end position="716"/>
    </location>
</feature>
<reference evidence="8" key="1">
    <citation type="submission" date="2019-07" db="EMBL/GenBank/DDBJ databases">
        <authorList>
            <consortium name="Wellcome Sanger Institute Data Sharing"/>
        </authorList>
    </citation>
    <scope>NUCLEOTIDE SEQUENCE [LARGE SCALE GENOMIC DNA]</scope>
</reference>
<dbReference type="PANTHER" id="PTHR44170:SF45">
    <property type="entry name" value="NEURAL CELL ADHESION MOLECULE L1-LIKE PROTEIN ISOFORM X1"/>
    <property type="match status" value="1"/>
</dbReference>
<evidence type="ECO:0000256" key="4">
    <source>
        <dbReference type="SAM" id="MobiDB-lite"/>
    </source>
</evidence>
<evidence type="ECO:0000313" key="8">
    <source>
        <dbReference type="Ensembl" id="ENSGMOP00000006716.2"/>
    </source>
</evidence>
<dbReference type="PROSITE" id="PS50853">
    <property type="entry name" value="FN3"/>
    <property type="match status" value="3"/>
</dbReference>
<dbReference type="GO" id="GO:0007411">
    <property type="term" value="P:axon guidance"/>
    <property type="evidence" value="ECO:0007669"/>
    <property type="project" value="TreeGrafter"/>
</dbReference>
<feature type="region of interest" description="Disordered" evidence="4">
    <location>
        <begin position="909"/>
        <end position="962"/>
    </location>
</feature>
<dbReference type="InterPro" id="IPR036179">
    <property type="entry name" value="Ig-like_dom_sf"/>
</dbReference>
<dbReference type="AlphaFoldDB" id="A0A8C4Z4Q9"/>
<feature type="domain" description="Ig-like" evidence="6">
    <location>
        <begin position="339"/>
        <end position="433"/>
    </location>
</feature>
<keyword evidence="9" id="KW-1185">Reference proteome</keyword>
<evidence type="ECO:0000313" key="9">
    <source>
        <dbReference type="Proteomes" id="UP000694546"/>
    </source>
</evidence>
<dbReference type="InterPro" id="IPR036116">
    <property type="entry name" value="FN3_sf"/>
</dbReference>
<evidence type="ECO:0000256" key="2">
    <source>
        <dbReference type="ARBA" id="ARBA00023157"/>
    </source>
</evidence>
<dbReference type="InterPro" id="IPR013783">
    <property type="entry name" value="Ig-like_fold"/>
</dbReference>
<keyword evidence="1" id="KW-0677">Repeat</keyword>
<dbReference type="PROSITE" id="PS50835">
    <property type="entry name" value="IG_LIKE"/>
    <property type="match status" value="6"/>
</dbReference>
<feature type="domain" description="Ig-like" evidence="6">
    <location>
        <begin position="447"/>
        <end position="514"/>
    </location>
</feature>
<reference evidence="8" key="3">
    <citation type="submission" date="2025-09" db="UniProtKB">
        <authorList>
            <consortium name="Ensembl"/>
        </authorList>
    </citation>
    <scope>IDENTIFICATION</scope>
</reference>
<feature type="region of interest" description="Disordered" evidence="4">
    <location>
        <begin position="701"/>
        <end position="723"/>
    </location>
</feature>
<dbReference type="InterPro" id="IPR007110">
    <property type="entry name" value="Ig-like_dom"/>
</dbReference>
<keyword evidence="3" id="KW-0393">Immunoglobulin domain</keyword>
<dbReference type="Gene3D" id="2.60.40.10">
    <property type="entry name" value="Immunoglobulins"/>
    <property type="match status" value="9"/>
</dbReference>
<feature type="domain" description="Fibronectin type-III" evidence="7">
    <location>
        <begin position="721"/>
        <end position="813"/>
    </location>
</feature>
<dbReference type="Pfam" id="PF07679">
    <property type="entry name" value="I-set"/>
    <property type="match status" value="2"/>
</dbReference>
<dbReference type="SUPFAM" id="SSF49265">
    <property type="entry name" value="Fibronectin type III"/>
    <property type="match status" value="2"/>
</dbReference>
<dbReference type="Pfam" id="PF00041">
    <property type="entry name" value="fn3"/>
    <property type="match status" value="2"/>
</dbReference>
<feature type="transmembrane region" description="Helical" evidence="5">
    <location>
        <begin position="971"/>
        <end position="996"/>
    </location>
</feature>
<dbReference type="OMA" id="XKHANDS"/>
<feature type="domain" description="Fibronectin type-III" evidence="7">
    <location>
        <begin position="818"/>
        <end position="920"/>
    </location>
</feature>
<dbReference type="SMART" id="SM00060">
    <property type="entry name" value="FN3"/>
    <property type="match status" value="3"/>
</dbReference>
<keyword evidence="2" id="KW-1015">Disulfide bond</keyword>
<accession>A0A8C4Z4Q9</accession>
<name>A0A8C4Z4Q9_GADMO</name>
<dbReference type="InterPro" id="IPR003961">
    <property type="entry name" value="FN3_dom"/>
</dbReference>
<sequence>SCPPPSLGVCLVGAEYLNTFMDFLHMQTPDLKPPTITQQSPSQVVVLPFPFHERISFTCVAKGNPQPQYRWTKDGEDFTPPQPSTGGTQQLSDGNFSLPNVHLAKFEGTYQCYASNKLGTAITDPIQLVVPSSPKFPKEYLEPIVIDEGQPMVLKCNPPTGFTPRKLYWMTIGLQQIDQDERVSMDLDGNLYFAYTVQNDSRPDYCCFAAFTEIRAIVQKSTMAMVVNPLPKSDDGDKHSVPAVRKPSLLLPSGVQSEVVLLKGSNLELECIPEGFPTPSVEWVKLGETLPPRAEILNFGKLLNISRGSEKDDGKYMCKAKNVAGEHVHYFDVVFEEAPKWLPGPPEGQLVVTRSDVHIKCSVGGKPRPNIVWRRNGQLLEDTDFPNGEALSDRLQVMDDLLLLQDAGPEDGAVYQCEASNRHGRLLANANVMVLGEWPVAPRRHNATLGCRVFGSPLPTISWEKEEEEEEAPGAGARRSTLPDGSLRLSGAEKEDAGEYLCLAVNTEGKADLTAVLAVRDPTRIVDRPRDQQVVLGSPARFTCRAECDQSLAHSFNVGWVKDGWLEINPEDPRYQVDDGGVLLIPSVNASDQGLYTCTARTHMDRVAASAMLTVLDVPDAPGDVELSEQKERSVRLSWTAGSDHNSSITEFVVEFEESQWEPGRWRELQRVPGNQATADLALQGNIDYQFRVSAANAVGRGPPSQLTGRYSTPAAAPDRNPEDIRIHGHVPQQMEISWEPLLPVEHNGPGLEYQVGYRRLGAGPWTELMVKRHLLVVQDTPTFVPYEIRVRTLNAVGWGPEARVVTGYSGEDVPTAAPRGVGVEVLNASLLRVSWTPVPEDTVRGHLGGYAVHWVRRRSLLQGEPLRGERYSLVFGGNRSHGALPGLAPYSEYTLTVNVYNSKGNGPPSDAVSFLTPEGGQSWAPRGQRSTFTPRATSPTSSGCSSSSSSSSSSSRSSSTSIILPPNHPLVVVVVVVVVEVVVVVAAVAVVLLVVTV</sequence>
<dbReference type="GO" id="GO:0005886">
    <property type="term" value="C:plasma membrane"/>
    <property type="evidence" value="ECO:0007669"/>
    <property type="project" value="UniProtKB-SubCell"/>
</dbReference>
<dbReference type="GO" id="GO:0030426">
    <property type="term" value="C:growth cone"/>
    <property type="evidence" value="ECO:0007669"/>
    <property type="project" value="UniProtKB-SubCell"/>
</dbReference>
<dbReference type="Proteomes" id="UP000694546">
    <property type="component" value="Chromosome 1"/>
</dbReference>
<keyword evidence="5" id="KW-0812">Transmembrane</keyword>
<evidence type="ECO:0000256" key="5">
    <source>
        <dbReference type="SAM" id="Phobius"/>
    </source>
</evidence>
<feature type="region of interest" description="Disordered" evidence="4">
    <location>
        <begin position="70"/>
        <end position="93"/>
    </location>
</feature>
<reference evidence="8" key="2">
    <citation type="submission" date="2025-08" db="UniProtKB">
        <authorList>
            <consortium name="Ensembl"/>
        </authorList>
    </citation>
    <scope>IDENTIFICATION</scope>
</reference>
<dbReference type="CDD" id="cd00063">
    <property type="entry name" value="FN3"/>
    <property type="match status" value="3"/>
</dbReference>
<feature type="domain" description="Ig-like" evidence="6">
    <location>
        <begin position="247"/>
        <end position="322"/>
    </location>
</feature>
<feature type="compositionally biased region" description="Low complexity" evidence="4">
    <location>
        <begin position="938"/>
        <end position="962"/>
    </location>
</feature>
<dbReference type="GO" id="GO:0007420">
    <property type="term" value="P:brain development"/>
    <property type="evidence" value="ECO:0007669"/>
    <property type="project" value="TreeGrafter"/>
</dbReference>
<dbReference type="GO" id="GO:0098632">
    <property type="term" value="F:cell-cell adhesion mediator activity"/>
    <property type="evidence" value="ECO:0007669"/>
    <property type="project" value="TreeGrafter"/>
</dbReference>
<evidence type="ECO:0000256" key="3">
    <source>
        <dbReference type="ARBA" id="ARBA00023319"/>
    </source>
</evidence>
<dbReference type="PANTHER" id="PTHR44170">
    <property type="entry name" value="PROTEIN SIDEKICK"/>
    <property type="match status" value="1"/>
</dbReference>
<feature type="domain" description="Ig-like" evidence="6">
    <location>
        <begin position="522"/>
        <end position="614"/>
    </location>
</feature>
<evidence type="ECO:0000259" key="7">
    <source>
        <dbReference type="PROSITE" id="PS50853"/>
    </source>
</evidence>
<organism evidence="8 9">
    <name type="scientific">Gadus morhua</name>
    <name type="common">Atlantic cod</name>
    <dbReference type="NCBI Taxonomy" id="8049"/>
    <lineage>
        <taxon>Eukaryota</taxon>
        <taxon>Metazoa</taxon>
        <taxon>Chordata</taxon>
        <taxon>Craniata</taxon>
        <taxon>Vertebrata</taxon>
        <taxon>Euteleostomi</taxon>
        <taxon>Actinopterygii</taxon>
        <taxon>Neopterygii</taxon>
        <taxon>Teleostei</taxon>
        <taxon>Neoteleostei</taxon>
        <taxon>Acanthomorphata</taxon>
        <taxon>Zeiogadaria</taxon>
        <taxon>Gadariae</taxon>
        <taxon>Gadiformes</taxon>
        <taxon>Gadoidei</taxon>
        <taxon>Gadidae</taxon>
        <taxon>Gadus</taxon>
    </lineage>
</organism>
<protein>
    <submittedName>
        <fullName evidence="8">Uncharacterized protein</fullName>
    </submittedName>
</protein>
<feature type="region of interest" description="Disordered" evidence="4">
    <location>
        <begin position="465"/>
        <end position="489"/>
    </location>
</feature>
<feature type="domain" description="Ig-like" evidence="6">
    <location>
        <begin position="34"/>
        <end position="123"/>
    </location>
</feature>
<dbReference type="GeneTree" id="ENSGT00940000165371"/>
<keyword evidence="5" id="KW-1133">Transmembrane helix</keyword>
<dbReference type="SUPFAM" id="SSF48726">
    <property type="entry name" value="Immunoglobulin"/>
    <property type="match status" value="6"/>
</dbReference>
<dbReference type="InterPro" id="IPR003599">
    <property type="entry name" value="Ig_sub"/>
</dbReference>
<keyword evidence="5" id="KW-0472">Membrane</keyword>
<evidence type="ECO:0000256" key="1">
    <source>
        <dbReference type="ARBA" id="ARBA00022737"/>
    </source>
</evidence>
<dbReference type="Pfam" id="PF13927">
    <property type="entry name" value="Ig_3"/>
    <property type="match status" value="3"/>
</dbReference>
<dbReference type="SMART" id="SM00409">
    <property type="entry name" value="IG"/>
    <property type="match status" value="6"/>
</dbReference>
<feature type="compositionally biased region" description="Polar residues" evidence="4">
    <location>
        <begin position="84"/>
        <end position="93"/>
    </location>
</feature>
<dbReference type="InterPro" id="IPR003598">
    <property type="entry name" value="Ig_sub2"/>
</dbReference>
<evidence type="ECO:0000259" key="6">
    <source>
        <dbReference type="PROSITE" id="PS50835"/>
    </source>
</evidence>
<dbReference type="GO" id="GO:0009986">
    <property type="term" value="C:cell surface"/>
    <property type="evidence" value="ECO:0007669"/>
    <property type="project" value="UniProtKB-ARBA"/>
</dbReference>
<dbReference type="SMART" id="SM00408">
    <property type="entry name" value="IGc2"/>
    <property type="match status" value="5"/>
</dbReference>
<feature type="domain" description="Ig-like" evidence="6">
    <location>
        <begin position="134"/>
        <end position="224"/>
    </location>
</feature>
<dbReference type="Ensembl" id="ENSGMOT00000006910.2">
    <property type="protein sequence ID" value="ENSGMOP00000006716.2"/>
    <property type="gene ID" value="ENSGMOG00000006304.2"/>
</dbReference>
<proteinExistence type="predicted"/>
<dbReference type="InterPro" id="IPR013098">
    <property type="entry name" value="Ig_I-set"/>
</dbReference>